<dbReference type="InterPro" id="IPR029787">
    <property type="entry name" value="Nucleotide_cyclase"/>
</dbReference>
<dbReference type="InterPro" id="IPR050469">
    <property type="entry name" value="Diguanylate_Cyclase"/>
</dbReference>
<protein>
    <recommendedName>
        <fullName evidence="1">diguanylate cyclase</fullName>
        <ecNumber evidence="1">2.7.7.65</ecNumber>
    </recommendedName>
</protein>
<dbReference type="NCBIfam" id="TIGR00254">
    <property type="entry name" value="GGDEF"/>
    <property type="match status" value="1"/>
</dbReference>
<keyword evidence="3" id="KW-0812">Transmembrane</keyword>
<gene>
    <name evidence="5" type="ORF">GCM10007414_26640</name>
</gene>
<dbReference type="InterPro" id="IPR000160">
    <property type="entry name" value="GGDEF_dom"/>
</dbReference>
<organism evidence="5 6">
    <name type="scientific">Agarivorans gilvus</name>
    <dbReference type="NCBI Taxonomy" id="680279"/>
    <lineage>
        <taxon>Bacteria</taxon>
        <taxon>Pseudomonadati</taxon>
        <taxon>Pseudomonadota</taxon>
        <taxon>Gammaproteobacteria</taxon>
        <taxon>Alteromonadales</taxon>
        <taxon>Alteromonadaceae</taxon>
        <taxon>Agarivorans</taxon>
    </lineage>
</organism>
<dbReference type="CDD" id="cd01949">
    <property type="entry name" value="GGDEF"/>
    <property type="match status" value="1"/>
</dbReference>
<dbReference type="SUPFAM" id="SSF55073">
    <property type="entry name" value="Nucleotide cyclase"/>
    <property type="match status" value="1"/>
</dbReference>
<proteinExistence type="predicted"/>
<feature type="transmembrane region" description="Helical" evidence="3">
    <location>
        <begin position="243"/>
        <end position="266"/>
    </location>
</feature>
<feature type="transmembrane region" description="Helical" evidence="3">
    <location>
        <begin position="12"/>
        <end position="35"/>
    </location>
</feature>
<keyword evidence="3" id="KW-0472">Membrane</keyword>
<dbReference type="PANTHER" id="PTHR45138">
    <property type="entry name" value="REGULATORY COMPONENTS OF SENSORY TRANSDUCTION SYSTEM"/>
    <property type="match status" value="1"/>
</dbReference>
<dbReference type="PROSITE" id="PS50887">
    <property type="entry name" value="GGDEF"/>
    <property type="match status" value="1"/>
</dbReference>
<dbReference type="Pfam" id="PF00990">
    <property type="entry name" value="GGDEF"/>
    <property type="match status" value="1"/>
</dbReference>
<dbReference type="Proteomes" id="UP000651977">
    <property type="component" value="Unassembled WGS sequence"/>
</dbReference>
<evidence type="ECO:0000313" key="6">
    <source>
        <dbReference type="Proteomes" id="UP000651977"/>
    </source>
</evidence>
<sequence length="445" mass="50044">MLKKRYFSANSVISAITALIITMMALIACLMVYFLSVLDDNAMKDVHTRVSIALAIEKEHLHKLTIDYSYWDDAYTNVLAVPNPQWIEDNYQDYLLPTYNLTYIATITSDKQVQLHAQRECLELNPQNIYSSAILERLRGSEPASPAYQAKAFFSEADGQVFLVGVEPYRRENDGVVVDGAHLVLAQAIDDTYLAVLAERFRLPKLSLVAAGEYDDSMSLEGFLPASNIATIYWSSPHIMNRVAPYMIVILLAFLIITVVLARLLLNKDFRHRAQYQEELFEAATTDPLTNAANRRYFMTLGKKEFQLQLLQKHSLCLIVFDLDHFKLINDTHGHAVGDLALQHFAKICQDNIRATDLFARLGGEEFAAILPKVDQDKAIELANNIRLAISDAPLMVKEKSISLTVSIGLACLNQEKSLQALLDHADKALYLAKNSGRNVVKVYQ</sequence>
<dbReference type="RefSeq" id="WP_055733844.1">
    <property type="nucleotide sequence ID" value="NZ_BMDY01000016.1"/>
</dbReference>
<comment type="caution">
    <text evidence="5">The sequence shown here is derived from an EMBL/GenBank/DDBJ whole genome shotgun (WGS) entry which is preliminary data.</text>
</comment>
<dbReference type="InterPro" id="IPR043128">
    <property type="entry name" value="Rev_trsase/Diguanyl_cyclase"/>
</dbReference>
<name>A0ABQ1I5W6_9ALTE</name>
<dbReference type="Pfam" id="PF05228">
    <property type="entry name" value="CHASE4"/>
    <property type="match status" value="1"/>
</dbReference>
<evidence type="ECO:0000256" key="2">
    <source>
        <dbReference type="ARBA" id="ARBA00034247"/>
    </source>
</evidence>
<dbReference type="EC" id="2.7.7.65" evidence="1"/>
<reference evidence="6" key="1">
    <citation type="journal article" date="2019" name="Int. J. Syst. Evol. Microbiol.">
        <title>The Global Catalogue of Microorganisms (GCM) 10K type strain sequencing project: providing services to taxonomists for standard genome sequencing and annotation.</title>
        <authorList>
            <consortium name="The Broad Institute Genomics Platform"/>
            <consortium name="The Broad Institute Genome Sequencing Center for Infectious Disease"/>
            <person name="Wu L."/>
            <person name="Ma J."/>
        </authorList>
    </citation>
    <scope>NUCLEOTIDE SEQUENCE [LARGE SCALE GENOMIC DNA]</scope>
    <source>
        <strain evidence="6">CGMCC 1.10131</strain>
    </source>
</reference>
<evidence type="ECO:0000259" key="4">
    <source>
        <dbReference type="PROSITE" id="PS50887"/>
    </source>
</evidence>
<dbReference type="InterPro" id="IPR007892">
    <property type="entry name" value="CHASE4"/>
</dbReference>
<keyword evidence="3" id="KW-1133">Transmembrane helix</keyword>
<dbReference type="PANTHER" id="PTHR45138:SF9">
    <property type="entry name" value="DIGUANYLATE CYCLASE DGCM-RELATED"/>
    <property type="match status" value="1"/>
</dbReference>
<dbReference type="EMBL" id="BMDY01000016">
    <property type="protein sequence ID" value="GGB11818.1"/>
    <property type="molecule type" value="Genomic_DNA"/>
</dbReference>
<dbReference type="Gene3D" id="3.30.70.270">
    <property type="match status" value="1"/>
</dbReference>
<accession>A0ABQ1I5W6</accession>
<evidence type="ECO:0000256" key="3">
    <source>
        <dbReference type="SAM" id="Phobius"/>
    </source>
</evidence>
<comment type="catalytic activity">
    <reaction evidence="2">
        <text>2 GTP = 3',3'-c-di-GMP + 2 diphosphate</text>
        <dbReference type="Rhea" id="RHEA:24898"/>
        <dbReference type="ChEBI" id="CHEBI:33019"/>
        <dbReference type="ChEBI" id="CHEBI:37565"/>
        <dbReference type="ChEBI" id="CHEBI:58805"/>
        <dbReference type="EC" id="2.7.7.65"/>
    </reaction>
</comment>
<evidence type="ECO:0000256" key="1">
    <source>
        <dbReference type="ARBA" id="ARBA00012528"/>
    </source>
</evidence>
<feature type="domain" description="GGDEF" evidence="4">
    <location>
        <begin position="314"/>
        <end position="445"/>
    </location>
</feature>
<dbReference type="PROSITE" id="PS51257">
    <property type="entry name" value="PROKAR_LIPOPROTEIN"/>
    <property type="match status" value="1"/>
</dbReference>
<evidence type="ECO:0000313" key="5">
    <source>
        <dbReference type="EMBL" id="GGB11818.1"/>
    </source>
</evidence>
<keyword evidence="6" id="KW-1185">Reference proteome</keyword>
<dbReference type="SMART" id="SM00267">
    <property type="entry name" value="GGDEF"/>
    <property type="match status" value="1"/>
</dbReference>